<feature type="compositionally biased region" description="Acidic residues" evidence="14">
    <location>
        <begin position="360"/>
        <end position="369"/>
    </location>
</feature>
<reference evidence="15" key="2">
    <citation type="submission" date="2025-08" db="UniProtKB">
        <authorList>
            <consortium name="Ensembl"/>
        </authorList>
    </citation>
    <scope>IDENTIFICATION</scope>
</reference>
<dbReference type="GeneID" id="108443216"/>
<keyword evidence="6" id="KW-0949">S-adenosyl-L-methionine</keyword>
<evidence type="ECO:0000256" key="13">
    <source>
        <dbReference type="ARBA" id="ARBA00048418"/>
    </source>
</evidence>
<dbReference type="Proteomes" id="UP001501920">
    <property type="component" value="Chromosome 4"/>
</dbReference>
<sequence>METPSLFSPPLYMQRHQFVVEFVKSCDPRKVMDLGCADCSLLRKLKFHRHGIEVLVGVDIDCAAIRQRAHALAPLSSDYLQPSPRPLTIELYQGSVTEREPYTRGFDLVTCIELIEHLELWEVERFSDVVFGYMTPCAVIISTPNAEFNPLLPDLKGFRHNDHKFEWTRTEFQTWALGVCRQYGYSADFTGVGEAPDPDRGVGFCSQIGVFRRHADVSNAPMNNTLQEPTVYRLLYKVVYPSLCDNNIFQRILVSEVLYMAESLKRQWLVDKQGKQTDFTSRVHGLPSGECVWASPRVQALCGDIQHLQQALLDDSRVELNAERNAIMLPDENEVEEEDEVEKDECEEGESALRPMKDGAEEDWETELG</sequence>
<keyword evidence="10" id="KW-0943">RNA-mediated gene silencing</keyword>
<dbReference type="STRING" id="42514.ENSPNAP00000023781"/>
<keyword evidence="5" id="KW-0808">Transferase</keyword>
<proteinExistence type="inferred from homology"/>
<dbReference type="GO" id="GO:0140990">
    <property type="term" value="P:primary piRNA processing"/>
    <property type="evidence" value="ECO:0007669"/>
    <property type="project" value="Ensembl"/>
</dbReference>
<evidence type="ECO:0000256" key="8">
    <source>
        <dbReference type="ARBA" id="ARBA00022842"/>
    </source>
</evidence>
<evidence type="ECO:0000256" key="9">
    <source>
        <dbReference type="ARBA" id="ARBA00022884"/>
    </source>
</evidence>
<gene>
    <name evidence="15" type="primary">HENMT1</name>
</gene>
<reference evidence="15" key="3">
    <citation type="submission" date="2025-09" db="UniProtKB">
        <authorList>
            <consortium name="Ensembl"/>
        </authorList>
    </citation>
    <scope>IDENTIFICATION</scope>
</reference>
<evidence type="ECO:0000256" key="4">
    <source>
        <dbReference type="ARBA" id="ARBA00022603"/>
    </source>
</evidence>
<organism evidence="15 16">
    <name type="scientific">Pygocentrus nattereri</name>
    <name type="common">Red-bellied piranha</name>
    <dbReference type="NCBI Taxonomy" id="42514"/>
    <lineage>
        <taxon>Eukaryota</taxon>
        <taxon>Metazoa</taxon>
        <taxon>Chordata</taxon>
        <taxon>Craniata</taxon>
        <taxon>Vertebrata</taxon>
        <taxon>Euteleostomi</taxon>
        <taxon>Actinopterygii</taxon>
        <taxon>Neopterygii</taxon>
        <taxon>Teleostei</taxon>
        <taxon>Ostariophysi</taxon>
        <taxon>Characiformes</taxon>
        <taxon>Characoidei</taxon>
        <taxon>Pygocentrus</taxon>
    </lineage>
</organism>
<dbReference type="GO" id="GO:0090486">
    <property type="term" value="F:small RNA 2'-O-methyltransferase activity"/>
    <property type="evidence" value="ECO:0007669"/>
    <property type="project" value="UniProtKB-EC"/>
</dbReference>
<evidence type="ECO:0000256" key="5">
    <source>
        <dbReference type="ARBA" id="ARBA00022679"/>
    </source>
</evidence>
<dbReference type="PANTHER" id="PTHR21404:SF3">
    <property type="entry name" value="SMALL RNA 2'-O-METHYLTRANSFERASE"/>
    <property type="match status" value="1"/>
</dbReference>
<evidence type="ECO:0000256" key="1">
    <source>
        <dbReference type="ARBA" id="ARBA00001946"/>
    </source>
</evidence>
<comment type="similarity">
    <text evidence="2">Belongs to the methyltransferase superfamily. HEN1 family.</text>
</comment>
<dbReference type="EC" id="2.1.1.386" evidence="12"/>
<evidence type="ECO:0000256" key="3">
    <source>
        <dbReference type="ARBA" id="ARBA00021330"/>
    </source>
</evidence>
<keyword evidence="4" id="KW-0489">Methyltransferase</keyword>
<dbReference type="GO" id="GO:0003723">
    <property type="term" value="F:RNA binding"/>
    <property type="evidence" value="ECO:0007669"/>
    <property type="project" value="UniProtKB-KW"/>
</dbReference>
<dbReference type="SUPFAM" id="SSF53335">
    <property type="entry name" value="S-adenosyl-L-methionine-dependent methyltransferases"/>
    <property type="match status" value="1"/>
</dbReference>
<dbReference type="InterPro" id="IPR029063">
    <property type="entry name" value="SAM-dependent_MTases_sf"/>
</dbReference>
<reference evidence="15 16" key="1">
    <citation type="submission" date="2020-10" db="EMBL/GenBank/DDBJ databases">
        <title>Pygocentrus nattereri (red-bellied piranha) genome, fPygNat1, primary haplotype.</title>
        <authorList>
            <person name="Myers G."/>
            <person name="Meyer A."/>
            <person name="Karagic N."/>
            <person name="Pippel M."/>
            <person name="Winkler S."/>
            <person name="Tracey A."/>
            <person name="Wood J."/>
            <person name="Formenti G."/>
            <person name="Howe K."/>
            <person name="Fedrigo O."/>
            <person name="Jarvis E.D."/>
        </authorList>
    </citation>
    <scope>NUCLEOTIDE SEQUENCE [LARGE SCALE GENOMIC DNA]</scope>
</reference>
<dbReference type="Ensembl" id="ENSPNAT00000011861.2">
    <property type="protein sequence ID" value="ENSPNAP00000023781.1"/>
    <property type="gene ID" value="ENSPNAG00000008262.2"/>
</dbReference>
<evidence type="ECO:0000256" key="2">
    <source>
        <dbReference type="ARBA" id="ARBA00009026"/>
    </source>
</evidence>
<dbReference type="CTD" id="113802"/>
<evidence type="ECO:0000313" key="16">
    <source>
        <dbReference type="Proteomes" id="UP001501920"/>
    </source>
</evidence>
<dbReference type="GeneTree" id="ENSGT00390000004798"/>
<dbReference type="PANTHER" id="PTHR21404">
    <property type="entry name" value="HEN1"/>
    <property type="match status" value="1"/>
</dbReference>
<name>A0A3B4DKY4_PYGNA</name>
<comment type="catalytic activity">
    <reaction evidence="13">
        <text>small RNA 3'-end nucleotide + S-adenosyl-L-methionine = small RNA 3'-end 2'-O-methylnucleotide + S-adenosyl-L-homocysteine + H(+)</text>
        <dbReference type="Rhea" id="RHEA:37887"/>
        <dbReference type="Rhea" id="RHEA-COMP:10415"/>
        <dbReference type="Rhea" id="RHEA-COMP:10416"/>
        <dbReference type="ChEBI" id="CHEBI:15378"/>
        <dbReference type="ChEBI" id="CHEBI:57856"/>
        <dbReference type="ChEBI" id="CHEBI:59789"/>
        <dbReference type="ChEBI" id="CHEBI:74896"/>
        <dbReference type="ChEBI" id="CHEBI:74898"/>
        <dbReference type="EC" id="2.1.1.386"/>
    </reaction>
</comment>
<keyword evidence="8" id="KW-0460">Magnesium</keyword>
<evidence type="ECO:0000313" key="15">
    <source>
        <dbReference type="Ensembl" id="ENSPNAP00000023781.1"/>
    </source>
</evidence>
<dbReference type="GO" id="GO:0046872">
    <property type="term" value="F:metal ion binding"/>
    <property type="evidence" value="ECO:0007669"/>
    <property type="project" value="UniProtKB-KW"/>
</dbReference>
<dbReference type="OrthoDB" id="2154311at2759"/>
<feature type="region of interest" description="Disordered" evidence="14">
    <location>
        <begin position="331"/>
        <end position="369"/>
    </location>
</feature>
<dbReference type="InterPro" id="IPR026610">
    <property type="entry name" value="Hen1"/>
</dbReference>
<dbReference type="GO" id="GO:0001510">
    <property type="term" value="P:RNA methylation"/>
    <property type="evidence" value="ECO:0007669"/>
    <property type="project" value="Ensembl"/>
</dbReference>
<dbReference type="GO" id="GO:0030422">
    <property type="term" value="P:siRNA processing"/>
    <property type="evidence" value="ECO:0007669"/>
    <property type="project" value="TreeGrafter"/>
</dbReference>
<dbReference type="GO" id="GO:0043487">
    <property type="term" value="P:regulation of RNA stability"/>
    <property type="evidence" value="ECO:0007669"/>
    <property type="project" value="Ensembl"/>
</dbReference>
<evidence type="ECO:0000256" key="6">
    <source>
        <dbReference type="ARBA" id="ARBA00022691"/>
    </source>
</evidence>
<dbReference type="Gene3D" id="3.40.50.150">
    <property type="entry name" value="Vaccinia Virus protein VP39"/>
    <property type="match status" value="1"/>
</dbReference>
<evidence type="ECO:0000256" key="10">
    <source>
        <dbReference type="ARBA" id="ARBA00023158"/>
    </source>
</evidence>
<dbReference type="GO" id="GO:0005634">
    <property type="term" value="C:nucleus"/>
    <property type="evidence" value="ECO:0007669"/>
    <property type="project" value="TreeGrafter"/>
</dbReference>
<protein>
    <recommendedName>
        <fullName evidence="3">Small RNA 2'-O-methyltransferase</fullName>
        <ecNumber evidence="12">2.1.1.386</ecNumber>
    </recommendedName>
    <alternativeName>
        <fullName evidence="11">HEN1 methyltransferase homolog 1</fullName>
    </alternativeName>
</protein>
<dbReference type="GO" id="GO:0048599">
    <property type="term" value="P:oocyte development"/>
    <property type="evidence" value="ECO:0007669"/>
    <property type="project" value="Ensembl"/>
</dbReference>
<dbReference type="OMA" id="YEQRYCA"/>
<dbReference type="AlphaFoldDB" id="A0A3B4DKY4"/>
<evidence type="ECO:0000256" key="7">
    <source>
        <dbReference type="ARBA" id="ARBA00022723"/>
    </source>
</evidence>
<keyword evidence="16" id="KW-1185">Reference proteome</keyword>
<dbReference type="GO" id="GO:0043186">
    <property type="term" value="C:P granule"/>
    <property type="evidence" value="ECO:0007669"/>
    <property type="project" value="Ensembl"/>
</dbReference>
<keyword evidence="7" id="KW-0479">Metal-binding</keyword>
<dbReference type="RefSeq" id="XP_017579216.1">
    <property type="nucleotide sequence ID" value="XM_017723727.2"/>
</dbReference>
<evidence type="ECO:0000256" key="11">
    <source>
        <dbReference type="ARBA" id="ARBA00029981"/>
    </source>
</evidence>
<dbReference type="FunFam" id="3.40.50.150:FF:000124">
    <property type="entry name" value="HEN methyltransferase 1"/>
    <property type="match status" value="1"/>
</dbReference>
<evidence type="ECO:0000256" key="12">
    <source>
        <dbReference type="ARBA" id="ARBA00035025"/>
    </source>
</evidence>
<keyword evidence="9" id="KW-0694">RNA-binding</keyword>
<comment type="cofactor">
    <cofactor evidence="1">
        <name>Mg(2+)</name>
        <dbReference type="ChEBI" id="CHEBI:18420"/>
    </cofactor>
</comment>
<feature type="compositionally biased region" description="Acidic residues" evidence="14">
    <location>
        <begin position="331"/>
        <end position="350"/>
    </location>
</feature>
<accession>A0A3B4DKY4</accession>
<evidence type="ECO:0000256" key="14">
    <source>
        <dbReference type="SAM" id="MobiDB-lite"/>
    </source>
</evidence>